<reference evidence="2" key="1">
    <citation type="submission" date="2022-12" db="EMBL/GenBank/DDBJ databases">
        <authorList>
            <person name="Webb A."/>
        </authorList>
    </citation>
    <scope>NUCLEOTIDE SEQUENCE</scope>
    <source>
        <strain evidence="2">Hp1</strain>
    </source>
</reference>
<comment type="caution">
    <text evidence="2">The sequence shown here is derived from an EMBL/GenBank/DDBJ whole genome shotgun (WGS) entry which is preliminary data.</text>
</comment>
<keyword evidence="3" id="KW-1185">Reference proteome</keyword>
<evidence type="ECO:0000256" key="1">
    <source>
        <dbReference type="SAM" id="SignalP"/>
    </source>
</evidence>
<gene>
    <name evidence="2" type="ORF">HBR001_LOCUS1547</name>
</gene>
<dbReference type="Proteomes" id="UP001162031">
    <property type="component" value="Unassembled WGS sequence"/>
</dbReference>
<evidence type="ECO:0000313" key="2">
    <source>
        <dbReference type="EMBL" id="CAI5716006.1"/>
    </source>
</evidence>
<evidence type="ECO:0000313" key="3">
    <source>
        <dbReference type="Proteomes" id="UP001162031"/>
    </source>
</evidence>
<evidence type="ECO:0008006" key="4">
    <source>
        <dbReference type="Google" id="ProtNLM"/>
    </source>
</evidence>
<accession>A0AAV0T9J4</accession>
<organism evidence="2 3">
    <name type="scientific">Hyaloperonospora brassicae</name>
    <name type="common">Brassica downy mildew</name>
    <name type="synonym">Peronospora brassicae</name>
    <dbReference type="NCBI Taxonomy" id="162125"/>
    <lineage>
        <taxon>Eukaryota</taxon>
        <taxon>Sar</taxon>
        <taxon>Stramenopiles</taxon>
        <taxon>Oomycota</taxon>
        <taxon>Peronosporomycetes</taxon>
        <taxon>Peronosporales</taxon>
        <taxon>Peronosporaceae</taxon>
        <taxon>Hyaloperonospora</taxon>
    </lineage>
</organism>
<proteinExistence type="predicted"/>
<name>A0AAV0T9J4_HYABA</name>
<dbReference type="AlphaFoldDB" id="A0AAV0T9J4"/>
<dbReference type="PANTHER" id="PTHR35396">
    <property type="entry name" value="SMALL SECRETED PROTEIN"/>
    <property type="match status" value="1"/>
</dbReference>
<keyword evidence="1" id="KW-0732">Signal</keyword>
<sequence length="148" mass="16384">MRCTLALALLTAPAFVAATLQPAYTNSKGMCPKTVKCEVIETSPPIQAAECSHNTRTHDRQTFAVFKVDHQYDGNHGYPYGTCYAYTCEEVPSAQDMIEDPDCWTFFWNQNGLNESVGTGCIRDPDHGQCGCEESKHGKFYVGKTDCV</sequence>
<dbReference type="PANTHER" id="PTHR35396:SF1">
    <property type="entry name" value="SMALL SECRETED PROTEIN"/>
    <property type="match status" value="1"/>
</dbReference>
<protein>
    <recommendedName>
        <fullName evidence="4">Small secreted protein</fullName>
    </recommendedName>
</protein>
<dbReference type="EMBL" id="CANTFL010000148">
    <property type="protein sequence ID" value="CAI5716006.1"/>
    <property type="molecule type" value="Genomic_DNA"/>
</dbReference>
<feature type="chain" id="PRO_5043807514" description="Small secreted protein" evidence="1">
    <location>
        <begin position="19"/>
        <end position="148"/>
    </location>
</feature>
<feature type="signal peptide" evidence="1">
    <location>
        <begin position="1"/>
        <end position="18"/>
    </location>
</feature>